<name>A0ABM1B7D3_LIMPO</name>
<keyword evidence="1" id="KW-0597">Phosphoprotein</keyword>
<dbReference type="PANTHER" id="PTHR45924:SF2">
    <property type="entry name" value="FI17866P1"/>
    <property type="match status" value="1"/>
</dbReference>
<feature type="compositionally biased region" description="Basic and acidic residues" evidence="2">
    <location>
        <begin position="640"/>
        <end position="649"/>
    </location>
</feature>
<organism evidence="5 6">
    <name type="scientific">Limulus polyphemus</name>
    <name type="common">Atlantic horseshoe crab</name>
    <dbReference type="NCBI Taxonomy" id="6850"/>
    <lineage>
        <taxon>Eukaryota</taxon>
        <taxon>Metazoa</taxon>
        <taxon>Ecdysozoa</taxon>
        <taxon>Arthropoda</taxon>
        <taxon>Chelicerata</taxon>
        <taxon>Merostomata</taxon>
        <taxon>Xiphosura</taxon>
        <taxon>Limulidae</taxon>
        <taxon>Limulus</taxon>
    </lineage>
</organism>
<feature type="region of interest" description="Disordered" evidence="2">
    <location>
        <begin position="487"/>
        <end position="561"/>
    </location>
</feature>
<dbReference type="PROSITE" id="PS50003">
    <property type="entry name" value="PH_DOMAIN"/>
    <property type="match status" value="1"/>
</dbReference>
<dbReference type="Gene3D" id="1.20.900.10">
    <property type="entry name" value="Dbl homology (DH) domain"/>
    <property type="match status" value="1"/>
</dbReference>
<feature type="compositionally biased region" description="Polar residues" evidence="2">
    <location>
        <begin position="616"/>
        <end position="637"/>
    </location>
</feature>
<accession>A0ABM1B7D3</accession>
<dbReference type="Pfam" id="PF00621">
    <property type="entry name" value="RhoGEF"/>
    <property type="match status" value="1"/>
</dbReference>
<feature type="region of interest" description="Disordered" evidence="2">
    <location>
        <begin position="1279"/>
        <end position="1314"/>
    </location>
</feature>
<evidence type="ECO:0000313" key="6">
    <source>
        <dbReference type="RefSeq" id="XP_013776299.2"/>
    </source>
</evidence>
<dbReference type="SUPFAM" id="SSF48065">
    <property type="entry name" value="DBL homology domain (DH-domain)"/>
    <property type="match status" value="1"/>
</dbReference>
<keyword evidence="5" id="KW-1185">Reference proteome</keyword>
<dbReference type="Gene3D" id="2.30.29.30">
    <property type="entry name" value="Pleckstrin-homology domain (PH domain)/Phosphotyrosine-binding domain (PTB)"/>
    <property type="match status" value="1"/>
</dbReference>
<evidence type="ECO:0000256" key="1">
    <source>
        <dbReference type="ARBA" id="ARBA00022553"/>
    </source>
</evidence>
<evidence type="ECO:0000259" key="3">
    <source>
        <dbReference type="PROSITE" id="PS50003"/>
    </source>
</evidence>
<dbReference type="InterPro" id="IPR001849">
    <property type="entry name" value="PH_domain"/>
</dbReference>
<gene>
    <name evidence="6" type="primary">LOC106461059</name>
</gene>
<dbReference type="InterPro" id="IPR000219">
    <property type="entry name" value="DH_dom"/>
</dbReference>
<feature type="region of interest" description="Disordered" evidence="2">
    <location>
        <begin position="616"/>
        <end position="662"/>
    </location>
</feature>
<feature type="domain" description="PH" evidence="3">
    <location>
        <begin position="370"/>
        <end position="464"/>
    </location>
</feature>
<dbReference type="SUPFAM" id="SSF50729">
    <property type="entry name" value="PH domain-like"/>
    <property type="match status" value="1"/>
</dbReference>
<evidence type="ECO:0000259" key="4">
    <source>
        <dbReference type="PROSITE" id="PS50010"/>
    </source>
</evidence>
<dbReference type="InterPro" id="IPR035899">
    <property type="entry name" value="DBL_dom_sf"/>
</dbReference>
<dbReference type="PROSITE" id="PS50010">
    <property type="entry name" value="DH_2"/>
    <property type="match status" value="1"/>
</dbReference>
<dbReference type="InterPro" id="IPR011993">
    <property type="entry name" value="PH-like_dom_sf"/>
</dbReference>
<dbReference type="RefSeq" id="XP_013776299.2">
    <property type="nucleotide sequence ID" value="XM_013920845.2"/>
</dbReference>
<dbReference type="CDD" id="cd00160">
    <property type="entry name" value="RhoGEF"/>
    <property type="match status" value="1"/>
</dbReference>
<dbReference type="Pfam" id="PF22697">
    <property type="entry name" value="SOS1_NGEF_PH"/>
    <property type="match status" value="1"/>
</dbReference>
<dbReference type="SMART" id="SM00325">
    <property type="entry name" value="RhoGEF"/>
    <property type="match status" value="1"/>
</dbReference>
<protein>
    <submittedName>
        <fullName evidence="6">Uncharacterized protein LOC106461059 isoform X1</fullName>
    </submittedName>
</protein>
<feature type="region of interest" description="Disordered" evidence="2">
    <location>
        <begin position="35"/>
        <end position="112"/>
    </location>
</feature>
<sequence>MKITLDILFYCLHSLDTTVDISSSLLNMYDTLVGNNKKRGDRDDEDGSSKNDSQLFTSGLPNQHRVQGSRGRTRYLAQRSFSVNDTYNKRPLSTSSVSSSSSSSSSSLPRNGMDVKRSYLASIESLEDDSDPDETKGSHLGRSNVHGLIDVQAPYNPGLRPTDRVVMEIVDSERTYVKDLHEIIEGYFQHILSARNELNKETLTELFGNIEDIYKFNSAFLEELEACGLDSVAVAQCFVRNREGFSIYTQYCTNYPRSVEVLTKLMQNSKTAEIFRDRQLVLHHRLPLGSYLLKPVQRITKYQLLLTNLAKHLDGDGDCYPDIKNAISVMTGIVYYINDMKRKHEDAVRVQEIQSLLYEWEGQDLTTYGELAAEGMFRMFGAKALRHLILFDKMLLIAKQKEEGKLSYKDHILCSNLMLIESIQGEPLCFHVIPFNNPRVQYTFQASNLEQKREWCLELKRVILENYNAVIPSKARQLVMALGQNKEDSLPNEKASSKRLHSAPEYLEKRNQERRKSETSLNKAFKLKKGNKKSQAEKRRKSHSASHDVAAFLSVSSHPGHEEERRASFDIACSQISRTTLESKDLSVNNITTSINVKPGCLSTSKESLSLLPTALNTQNGSNNGKMTNDTLSSNVPKTPDQKARERPKWKAWNSLPGETTDTEVEDNYERIDISRILQLCPPPRPARTEEEILEDLAGEYVTFVFAHRYACRDLANRNEEWSMVPETLENSGNTYDELKNQSSVETINCGSSESTLPTDVGTLQQESCHQKNKKVGNYDNLFDLWNKLGTVHMNIENSGETSSSSSESSFKQSASVRRVHSFTGMAKTKDTPLHNSLSFKQPFKDQLVLPPKPTVIPQPQTSEEVDLFSVPPPPVLTSKDSFSPIPSTVCLKKQQHHQAEFSSTSLPRSFQLVQDYNSECSSGYQSDKRDKMSVESNQNDFIDQRPFTIASEKPLEENLIDDLERYIASSSQTKQTFKFPVNSEDNLVTCATTCASSMDNISIHPEYKVYRQQGSRYATLRTVISNVSSKISVLKATFGSPMIDQTDNTSVILDNSASLDRSMNMEENPANQSCIRTGKDFNNKVPKTRFVSSLARAYSIMRKQRLQKEGESTEIATISNISTTKKDSINIHKTGSSIIGARMAGLHDSEYCVPSSLFLCQQLRSDKEEEVCPDSLLSDSSNTTSSSDVDKTFLKNNLHDTFKVLVPQRSKREEKVLAQNGECSENNIYERSFEAIEGTAMMEDFFRDSAIYSDPESEDFSTVESSPGNCEMSECHRTLKQKQNHEREDNEANSSSPEIYLTKDNANNSKATENKTDLCHPKLYTTQHFIEDNEDKNFGYSPNNSEYIKIFEPYPVEVLSTRPVKGSIIEKLKNIGGKDLTLPTVNELEIIQKRQKQNDKMKEDLTLLPSDSLRITKQRQKEDVELQKELPPPVDVLKVTQQRQKEGAKFQKELILPPVDVLKVTQQKQKDGAKLQKELMPPPVNVLKITQQRQKEGAKLQKEVIPPPPPLDRLKTIKQRQLELLNWCTQKGTEDYKDDEIGSEYSNTHFNTVTEIEVDMPATASSLETPDSPPLPAKGWVKHIVNKFQNENQT</sequence>
<evidence type="ECO:0000256" key="2">
    <source>
        <dbReference type="SAM" id="MobiDB-lite"/>
    </source>
</evidence>
<feature type="compositionally biased region" description="Low complexity" evidence="2">
    <location>
        <begin position="93"/>
        <end position="107"/>
    </location>
</feature>
<proteinExistence type="predicted"/>
<dbReference type="CDD" id="cd13243">
    <property type="entry name" value="PH_PLEKHG1_G2_G3"/>
    <property type="match status" value="1"/>
</dbReference>
<dbReference type="GeneID" id="106461059"/>
<dbReference type="InterPro" id="IPR043324">
    <property type="entry name" value="PH_PLEKHG1_G2_G3"/>
</dbReference>
<feature type="domain" description="DH" evidence="4">
    <location>
        <begin position="161"/>
        <end position="340"/>
    </location>
</feature>
<dbReference type="SMART" id="SM00233">
    <property type="entry name" value="PH"/>
    <property type="match status" value="1"/>
</dbReference>
<feature type="compositionally biased region" description="Polar residues" evidence="2">
    <location>
        <begin position="50"/>
        <end position="66"/>
    </location>
</feature>
<dbReference type="PANTHER" id="PTHR45924">
    <property type="entry name" value="FI17866P1"/>
    <property type="match status" value="1"/>
</dbReference>
<dbReference type="InterPro" id="IPR055251">
    <property type="entry name" value="SOS1_NGEF_PH"/>
</dbReference>
<dbReference type="Proteomes" id="UP000694941">
    <property type="component" value="Unplaced"/>
</dbReference>
<feature type="compositionally biased region" description="Basic and acidic residues" evidence="2">
    <location>
        <begin position="506"/>
        <end position="518"/>
    </location>
</feature>
<reference evidence="6" key="1">
    <citation type="submission" date="2025-08" db="UniProtKB">
        <authorList>
            <consortium name="RefSeq"/>
        </authorList>
    </citation>
    <scope>IDENTIFICATION</scope>
    <source>
        <tissue evidence="6">Muscle</tissue>
    </source>
</reference>
<feature type="compositionally biased region" description="Basic residues" evidence="2">
    <location>
        <begin position="525"/>
        <end position="544"/>
    </location>
</feature>
<evidence type="ECO:0000313" key="5">
    <source>
        <dbReference type="Proteomes" id="UP000694941"/>
    </source>
</evidence>
<feature type="compositionally biased region" description="Basic and acidic residues" evidence="2">
    <location>
        <begin position="1279"/>
        <end position="1291"/>
    </location>
</feature>